<dbReference type="OrthoDB" id="3253465at2759"/>
<name>A0A9P6CSW8_9AGAR</name>
<sequence>MTTSKGPQDGLFRQQVLDRIHLAGAGIASASSSKPSAGIGRGVRHALARLQQDPSLAAKLKEASQHFVDNVESSASPSSLRKRRAAENYWESLLAAFDASIPPHRFWDEDVVLKYYKHMLYYILIAFSEGGTKGRPKMKSRTLEERCMLFCWAIAKNTRNKAGEATGNRLLISGGIMSELKDQHIMLTKIHGLDRHLDKKLYYGMPELKLLIEEALKNTEKVGRAVGLQRI</sequence>
<keyword evidence="2" id="KW-1185">Reference proteome</keyword>
<evidence type="ECO:0000313" key="2">
    <source>
        <dbReference type="Proteomes" id="UP000807469"/>
    </source>
</evidence>
<gene>
    <name evidence="1" type="ORF">BDN70DRAFT_921761</name>
</gene>
<organism evidence="1 2">
    <name type="scientific">Pholiota conissans</name>
    <dbReference type="NCBI Taxonomy" id="109636"/>
    <lineage>
        <taxon>Eukaryota</taxon>
        <taxon>Fungi</taxon>
        <taxon>Dikarya</taxon>
        <taxon>Basidiomycota</taxon>
        <taxon>Agaricomycotina</taxon>
        <taxon>Agaricomycetes</taxon>
        <taxon>Agaricomycetidae</taxon>
        <taxon>Agaricales</taxon>
        <taxon>Agaricineae</taxon>
        <taxon>Strophariaceae</taxon>
        <taxon>Pholiota</taxon>
    </lineage>
</organism>
<comment type="caution">
    <text evidence="1">The sequence shown here is derived from an EMBL/GenBank/DDBJ whole genome shotgun (WGS) entry which is preliminary data.</text>
</comment>
<evidence type="ECO:0000313" key="1">
    <source>
        <dbReference type="EMBL" id="KAF9478686.1"/>
    </source>
</evidence>
<protein>
    <submittedName>
        <fullName evidence="1">Uncharacterized protein</fullName>
    </submittedName>
</protein>
<reference evidence="1" key="1">
    <citation type="submission" date="2020-11" db="EMBL/GenBank/DDBJ databases">
        <authorList>
            <consortium name="DOE Joint Genome Institute"/>
            <person name="Ahrendt S."/>
            <person name="Riley R."/>
            <person name="Andreopoulos W."/>
            <person name="Labutti K."/>
            <person name="Pangilinan J."/>
            <person name="Ruiz-Duenas F.J."/>
            <person name="Barrasa J.M."/>
            <person name="Sanchez-Garcia M."/>
            <person name="Camarero S."/>
            <person name="Miyauchi S."/>
            <person name="Serrano A."/>
            <person name="Linde D."/>
            <person name="Babiker R."/>
            <person name="Drula E."/>
            <person name="Ayuso-Fernandez I."/>
            <person name="Pacheco R."/>
            <person name="Padilla G."/>
            <person name="Ferreira P."/>
            <person name="Barriuso J."/>
            <person name="Kellner H."/>
            <person name="Castanera R."/>
            <person name="Alfaro M."/>
            <person name="Ramirez L."/>
            <person name="Pisabarro A.G."/>
            <person name="Kuo A."/>
            <person name="Tritt A."/>
            <person name="Lipzen A."/>
            <person name="He G."/>
            <person name="Yan M."/>
            <person name="Ng V."/>
            <person name="Cullen D."/>
            <person name="Martin F."/>
            <person name="Rosso M.-N."/>
            <person name="Henrissat B."/>
            <person name="Hibbett D."/>
            <person name="Martinez A.T."/>
            <person name="Grigoriev I.V."/>
        </authorList>
    </citation>
    <scope>NUCLEOTIDE SEQUENCE</scope>
    <source>
        <strain evidence="1">CIRM-BRFM 674</strain>
    </source>
</reference>
<dbReference type="Proteomes" id="UP000807469">
    <property type="component" value="Unassembled WGS sequence"/>
</dbReference>
<dbReference type="AlphaFoldDB" id="A0A9P6CSW8"/>
<accession>A0A9P6CSW8</accession>
<proteinExistence type="predicted"/>
<dbReference type="EMBL" id="MU155229">
    <property type="protein sequence ID" value="KAF9478686.1"/>
    <property type="molecule type" value="Genomic_DNA"/>
</dbReference>